<name>A0A2N3WX09_9NOCA</name>
<comment type="caution">
    <text evidence="2">The sequence shown here is derived from an EMBL/GenBank/DDBJ whole genome shotgun (WGS) entry which is preliminary data.</text>
</comment>
<dbReference type="RefSeq" id="WP_143875860.1">
    <property type="nucleotide sequence ID" value="NZ_PJMW01000001.1"/>
</dbReference>
<dbReference type="OrthoDB" id="4571795at2"/>
<evidence type="ECO:0000256" key="1">
    <source>
        <dbReference type="SAM" id="MobiDB-lite"/>
    </source>
</evidence>
<feature type="region of interest" description="Disordered" evidence="1">
    <location>
        <begin position="1"/>
        <end position="166"/>
    </location>
</feature>
<dbReference type="Proteomes" id="UP000233766">
    <property type="component" value="Unassembled WGS sequence"/>
</dbReference>
<accession>A0A2N3WX09</accession>
<feature type="compositionally biased region" description="Basic and acidic residues" evidence="1">
    <location>
        <begin position="15"/>
        <end position="31"/>
    </location>
</feature>
<evidence type="ECO:0000313" key="3">
    <source>
        <dbReference type="Proteomes" id="UP000233766"/>
    </source>
</evidence>
<organism evidence="2 3">
    <name type="scientific">Nocardia fluminea</name>
    <dbReference type="NCBI Taxonomy" id="134984"/>
    <lineage>
        <taxon>Bacteria</taxon>
        <taxon>Bacillati</taxon>
        <taxon>Actinomycetota</taxon>
        <taxon>Actinomycetes</taxon>
        <taxon>Mycobacteriales</taxon>
        <taxon>Nocardiaceae</taxon>
        <taxon>Nocardia</taxon>
    </lineage>
</organism>
<feature type="compositionally biased region" description="Low complexity" evidence="1">
    <location>
        <begin position="101"/>
        <end position="112"/>
    </location>
</feature>
<gene>
    <name evidence="2" type="ORF">ATK86_0404</name>
</gene>
<proteinExistence type="predicted"/>
<dbReference type="AlphaFoldDB" id="A0A2N3WX09"/>
<reference evidence="2 3" key="1">
    <citation type="submission" date="2017-12" db="EMBL/GenBank/DDBJ databases">
        <title>Sequencing the genomes of 1000 Actinobacteria strains.</title>
        <authorList>
            <person name="Klenk H.-P."/>
        </authorList>
    </citation>
    <scope>NUCLEOTIDE SEQUENCE [LARGE SCALE GENOMIC DNA]</scope>
    <source>
        <strain evidence="2 3">DSM 44489</strain>
    </source>
</reference>
<evidence type="ECO:0000313" key="2">
    <source>
        <dbReference type="EMBL" id="PKV98385.1"/>
    </source>
</evidence>
<dbReference type="EMBL" id="PJMW01000001">
    <property type="protein sequence ID" value="PKV98385.1"/>
    <property type="molecule type" value="Genomic_DNA"/>
</dbReference>
<keyword evidence="3" id="KW-1185">Reference proteome</keyword>
<protein>
    <submittedName>
        <fullName evidence="2">Uncharacterized protein</fullName>
    </submittedName>
</protein>
<sequence>MSDQEAGPPPARGPGDSRFDAVERLRQKLAESKAAATGPRHGEDMPSNVVRLPRPPRRRQEEIGAAPRWSPAPEGAYDPAETRPVTRAELERESGSMPVDGAAQAAAESGGNAEREASLLDFDASRRKRAGGENRPGGARRMVRPRRVGRGDSGEAGSSRPDEPGR</sequence>
<feature type="compositionally biased region" description="Basic and acidic residues" evidence="1">
    <location>
        <begin position="80"/>
        <end position="94"/>
    </location>
</feature>